<dbReference type="Proteomes" id="UP000324575">
    <property type="component" value="Unassembled WGS sequence"/>
</dbReference>
<proteinExistence type="predicted"/>
<dbReference type="PANTHER" id="PTHR12526:SF629">
    <property type="entry name" value="TEICHURONIC ACID BIOSYNTHESIS GLYCOSYLTRANSFERASE TUAH-RELATED"/>
    <property type="match status" value="1"/>
</dbReference>
<dbReference type="AlphaFoldDB" id="A0A5M8P041"/>
<evidence type="ECO:0000256" key="1">
    <source>
        <dbReference type="ARBA" id="ARBA00022676"/>
    </source>
</evidence>
<dbReference type="PANTHER" id="PTHR12526">
    <property type="entry name" value="GLYCOSYLTRANSFERASE"/>
    <property type="match status" value="1"/>
</dbReference>
<protein>
    <submittedName>
        <fullName evidence="4">Alpha-monoglucosyldiacylglycerol synthase</fullName>
    </submittedName>
</protein>
<evidence type="ECO:0000313" key="5">
    <source>
        <dbReference type="Proteomes" id="UP000324575"/>
    </source>
</evidence>
<dbReference type="EMBL" id="SNRX01000014">
    <property type="protein sequence ID" value="KAA6301752.1"/>
    <property type="molecule type" value="Genomic_DNA"/>
</dbReference>
<comment type="caution">
    <text evidence="4">The sequence shown here is derived from an EMBL/GenBank/DDBJ whole genome shotgun (WGS) entry which is preliminary data.</text>
</comment>
<organism evidence="4 5">
    <name type="scientific">Candidatus Ordinivivax streblomastigis</name>
    <dbReference type="NCBI Taxonomy" id="2540710"/>
    <lineage>
        <taxon>Bacteria</taxon>
        <taxon>Pseudomonadati</taxon>
        <taxon>Bacteroidota</taxon>
        <taxon>Bacteroidia</taxon>
        <taxon>Bacteroidales</taxon>
        <taxon>Candidatus Ordinivivax</taxon>
    </lineage>
</organism>
<evidence type="ECO:0000256" key="2">
    <source>
        <dbReference type="ARBA" id="ARBA00022679"/>
    </source>
</evidence>
<dbReference type="Pfam" id="PF13692">
    <property type="entry name" value="Glyco_trans_1_4"/>
    <property type="match status" value="1"/>
</dbReference>
<feature type="domain" description="Glycosyltransferase subfamily 4-like N-terminal" evidence="3">
    <location>
        <begin position="17"/>
        <end position="166"/>
    </location>
</feature>
<name>A0A5M8P041_9BACT</name>
<dbReference type="SUPFAM" id="SSF53756">
    <property type="entry name" value="UDP-Glycosyltransferase/glycogen phosphorylase"/>
    <property type="match status" value="1"/>
</dbReference>
<accession>A0A5M8P041</accession>
<reference evidence="4 5" key="1">
    <citation type="submission" date="2019-03" db="EMBL/GenBank/DDBJ databases">
        <title>Single cell metagenomics reveals metabolic interactions within the superorganism composed of flagellate Streblomastix strix and complex community of Bacteroidetes bacteria on its surface.</title>
        <authorList>
            <person name="Treitli S.C."/>
            <person name="Kolisko M."/>
            <person name="Husnik F."/>
            <person name="Keeling P."/>
            <person name="Hampl V."/>
        </authorList>
    </citation>
    <scope>NUCLEOTIDE SEQUENCE [LARGE SCALE GENOMIC DNA]</scope>
    <source>
        <strain evidence="4">St1</strain>
    </source>
</reference>
<keyword evidence="1" id="KW-0328">Glycosyltransferase</keyword>
<dbReference type="GO" id="GO:0016757">
    <property type="term" value="F:glycosyltransferase activity"/>
    <property type="evidence" value="ECO:0007669"/>
    <property type="project" value="UniProtKB-KW"/>
</dbReference>
<gene>
    <name evidence="4" type="ORF">EZS26_002061</name>
</gene>
<evidence type="ECO:0000313" key="4">
    <source>
        <dbReference type="EMBL" id="KAA6301752.1"/>
    </source>
</evidence>
<dbReference type="Gene3D" id="3.40.50.2000">
    <property type="entry name" value="Glycogen Phosphorylase B"/>
    <property type="match status" value="2"/>
</dbReference>
<keyword evidence="2" id="KW-0808">Transferase</keyword>
<evidence type="ECO:0000259" key="3">
    <source>
        <dbReference type="Pfam" id="PF13439"/>
    </source>
</evidence>
<sequence length="364" mass="42045">MKITVSVTNDLVTDQRVHKVCTTLIQNGYDVKVVGRKLRKSMPLTRAYATHRMRLLFNKSFLFYVEYNLRLFLYLLTNKTDLYLSNDTDSLPANYLAAKIRRKPLVFDAHEMFPEMPEVTNRPFVKAVWRSLENSIFPHLQHSYTVCQSIADIYNKKYGINMQVVRNIPFAQTQSVAPAKTMDNQGKKVLLYQGAVNIGRGIEWVIDAMPYLDDFVFYVIGDGDVLEDLKEKVRSMKLENQVIFTGRIPFEQLPAYTTCADIGINLLENRGLNYYYALPNRIFDFIRANIPVLTVNFPEIRRIVVHYQIGVLVDRHEPQFLANILRQMAGQEKNTTGFAAANAELNWENESQVLLNLFADIKRN</sequence>
<dbReference type="InterPro" id="IPR028098">
    <property type="entry name" value="Glyco_trans_4-like_N"/>
</dbReference>
<dbReference type="Pfam" id="PF13439">
    <property type="entry name" value="Glyco_transf_4"/>
    <property type="match status" value="1"/>
</dbReference>